<feature type="compositionally biased region" description="Pro residues" evidence="1">
    <location>
        <begin position="228"/>
        <end position="239"/>
    </location>
</feature>
<dbReference type="GO" id="GO:0005576">
    <property type="term" value="C:extracellular region"/>
    <property type="evidence" value="ECO:0007669"/>
    <property type="project" value="InterPro"/>
</dbReference>
<evidence type="ECO:0000256" key="1">
    <source>
        <dbReference type="SAM" id="MobiDB-lite"/>
    </source>
</evidence>
<proteinExistence type="predicted"/>
<dbReference type="InterPro" id="IPR035940">
    <property type="entry name" value="CAP_sf"/>
</dbReference>
<keyword evidence="3" id="KW-0732">Signal</keyword>
<dbReference type="SMART" id="SM00198">
    <property type="entry name" value="SCP"/>
    <property type="match status" value="1"/>
</dbReference>
<evidence type="ECO:0000313" key="6">
    <source>
        <dbReference type="Proteomes" id="UP001321473"/>
    </source>
</evidence>
<dbReference type="InterPro" id="IPR018244">
    <property type="entry name" value="Allrgn_V5/Tpx1_CS"/>
</dbReference>
<name>A0AAQ4FPY7_AMBAM</name>
<feature type="compositionally biased region" description="Polar residues" evidence="1">
    <location>
        <begin position="327"/>
        <end position="338"/>
    </location>
</feature>
<dbReference type="PROSITE" id="PS01010">
    <property type="entry name" value="CRISP_2"/>
    <property type="match status" value="1"/>
</dbReference>
<feature type="compositionally biased region" description="Low complexity" evidence="1">
    <location>
        <begin position="143"/>
        <end position="152"/>
    </location>
</feature>
<keyword evidence="2" id="KW-0472">Membrane</keyword>
<feature type="transmembrane region" description="Helical" evidence="2">
    <location>
        <begin position="283"/>
        <end position="306"/>
    </location>
</feature>
<dbReference type="Proteomes" id="UP001321473">
    <property type="component" value="Unassembled WGS sequence"/>
</dbReference>
<gene>
    <name evidence="5" type="ORF">V5799_021506</name>
</gene>
<feature type="chain" id="PRO_5042827299" description="SCP domain-containing protein" evidence="3">
    <location>
        <begin position="28"/>
        <end position="338"/>
    </location>
</feature>
<evidence type="ECO:0000256" key="2">
    <source>
        <dbReference type="SAM" id="Phobius"/>
    </source>
</evidence>
<keyword evidence="2" id="KW-0812">Transmembrane</keyword>
<feature type="region of interest" description="Disordered" evidence="1">
    <location>
        <begin position="316"/>
        <end position="338"/>
    </location>
</feature>
<dbReference type="Gene3D" id="3.40.33.10">
    <property type="entry name" value="CAP"/>
    <property type="match status" value="2"/>
</dbReference>
<dbReference type="AlphaFoldDB" id="A0AAQ4FPY7"/>
<reference evidence="5 6" key="1">
    <citation type="journal article" date="2023" name="Arcadia Sci">
        <title>De novo assembly of a long-read Amblyomma americanum tick genome.</title>
        <authorList>
            <person name="Chou S."/>
            <person name="Poskanzer K.E."/>
            <person name="Rollins M."/>
            <person name="Thuy-Boun P.S."/>
        </authorList>
    </citation>
    <scope>NUCLEOTIDE SEQUENCE [LARGE SCALE GENOMIC DNA]</scope>
    <source>
        <strain evidence="5">F_SG_1</strain>
        <tissue evidence="5">Salivary glands</tissue>
    </source>
</reference>
<sequence length="338" mass="33780">MDALEATAGPFVAVVATILVSLDKATAVCRPEYQNLPDGITHTACKPPNPRCVIDTPISGLSAAVKAQALQVHNDYRSQIAMGRLGRYPQAKDMYELSASACFSGFVSSASSSVINSPGWRDWSTSRRSGTTNWQKSPRRSPTSATTVATTTAGRESRIAWANTRYIGCGFSNYVLGGRIKRLFVCNYAPAGNILRRPMYMSGPACTQCPQGSSCVSATGLCRASGARPPPGTGGPGDPPGGGNGGSGGGSGGNAGGGGSGGGTGTGGGRRSDAEDDGGVGGAILWITAALFAAFLFGACVGATVVSRCTGRGGVAGSGGDGAAGATQSTAMSGTAAF</sequence>
<evidence type="ECO:0000259" key="4">
    <source>
        <dbReference type="SMART" id="SM00198"/>
    </source>
</evidence>
<organism evidence="5 6">
    <name type="scientific">Amblyomma americanum</name>
    <name type="common">Lone star tick</name>
    <dbReference type="NCBI Taxonomy" id="6943"/>
    <lineage>
        <taxon>Eukaryota</taxon>
        <taxon>Metazoa</taxon>
        <taxon>Ecdysozoa</taxon>
        <taxon>Arthropoda</taxon>
        <taxon>Chelicerata</taxon>
        <taxon>Arachnida</taxon>
        <taxon>Acari</taxon>
        <taxon>Parasitiformes</taxon>
        <taxon>Ixodida</taxon>
        <taxon>Ixodoidea</taxon>
        <taxon>Ixodidae</taxon>
        <taxon>Amblyomminae</taxon>
        <taxon>Amblyomma</taxon>
    </lineage>
</organism>
<comment type="caution">
    <text evidence="5">The sequence shown here is derived from an EMBL/GenBank/DDBJ whole genome shotgun (WGS) entry which is preliminary data.</text>
</comment>
<feature type="compositionally biased region" description="Gly residues" evidence="1">
    <location>
        <begin position="240"/>
        <end position="269"/>
    </location>
</feature>
<feature type="region of interest" description="Disordered" evidence="1">
    <location>
        <begin position="122"/>
        <end position="152"/>
    </location>
</feature>
<keyword evidence="6" id="KW-1185">Reference proteome</keyword>
<keyword evidence="2" id="KW-1133">Transmembrane helix</keyword>
<feature type="compositionally biased region" description="Polar residues" evidence="1">
    <location>
        <begin position="126"/>
        <end position="142"/>
    </location>
</feature>
<feature type="region of interest" description="Disordered" evidence="1">
    <location>
        <begin position="226"/>
        <end position="275"/>
    </location>
</feature>
<dbReference type="EMBL" id="JARKHS020000538">
    <property type="protein sequence ID" value="KAK8788728.1"/>
    <property type="molecule type" value="Genomic_DNA"/>
</dbReference>
<dbReference type="InterPro" id="IPR014044">
    <property type="entry name" value="CAP_dom"/>
</dbReference>
<evidence type="ECO:0000256" key="3">
    <source>
        <dbReference type="SAM" id="SignalP"/>
    </source>
</evidence>
<evidence type="ECO:0000313" key="5">
    <source>
        <dbReference type="EMBL" id="KAK8788728.1"/>
    </source>
</evidence>
<feature type="domain" description="SCP" evidence="4">
    <location>
        <begin position="64"/>
        <end position="196"/>
    </location>
</feature>
<protein>
    <recommendedName>
        <fullName evidence="4">SCP domain-containing protein</fullName>
    </recommendedName>
</protein>
<feature type="signal peptide" evidence="3">
    <location>
        <begin position="1"/>
        <end position="27"/>
    </location>
</feature>
<dbReference type="CDD" id="cd05380">
    <property type="entry name" value="CAP_euk"/>
    <property type="match status" value="1"/>
</dbReference>
<dbReference type="SUPFAM" id="SSF55797">
    <property type="entry name" value="PR-1-like"/>
    <property type="match status" value="1"/>
</dbReference>
<accession>A0AAQ4FPY7</accession>